<dbReference type="NCBIfam" id="TIGR03348">
    <property type="entry name" value="VI_IcmF"/>
    <property type="match status" value="1"/>
</dbReference>
<protein>
    <submittedName>
        <fullName evidence="3">Type VI secretion system protein ImpL</fullName>
    </submittedName>
</protein>
<dbReference type="InterPro" id="IPR017731">
    <property type="entry name" value="TssM1-like"/>
</dbReference>
<sequence>MRYFAAIGRFFKKPWMRIPLLILSLILFGVVVWVGGPLLGFGESRPFASVWVRVAIIATVLLIFAIVWFIRWRRARKGAQELEEALIPQDPVGDGAVLGERMTDALATLKASGGKSYLYDLPWYVIIGPPGAGKTTALLNSGIKFPLAEKSGTAMEGFGGTRYCDWWFAEEAVMIDTAGRYTSQDSDAEADKTSWQSFLELLKRGRTKQPINGVILAFSVEDIMNGDPASLTRHAEVVRARLAEIHETLKIDFPVYVLFTKADLVAGFREYFASFSASRRQKVWGTTFQTKSRSEQTHTQVGEEFDLLVARLSDEVMDRLSEEPDGVNRIAIFGLPGQMAMMRDNIASFLGQVFEPTRYKTNALLRGFYFSSGTQEGTPIDQVLGAMGRSFGADPALAGGFMSGKGKSFFLHDLLKHVIFPEQGWVTYDRKAVNRATGLRYAGFTLVGLATLGLLGAWGYSYWANASLVRSAQAAMADYELAAREELQEVVVDDTDFQTVSGYLQLLRDMPTGYASTQEVPEEIDTDGDGVLDAVAEGGGDDHGILEGFGLSRREQLQTASRASYADGLERMFRPRLVLRLEEQLAEFVQTNETLAIYEGLKVYKLLGGVAPAPEDDLVRGWFREDFNNLYPGPTNRATRQDLEAHLLAMLEMDGDRDVRVDLDSELVDAGERILARMSVADQAYALIKATVEFSGVDNFNLVDRVGPDSYLVFETVDGSDLGELGVNSLYTYDGFQNFFLDQLSEVAGKLDREQWVMGDYAETAKVNTQLSGLGRALLTKYREDYLSAWEGLLKQLKLAPMSADKPAYASLAAASSPTTSPLLKLVEAVSRETKLTADPNEGLGLAGAGGDVAGAVDGLAESEAALRAADQVKTRFINRTNGLTRIGLTAALGGGKSQRRAGVAGGGGGSEAQALIPGATIEAQFAEWHALLEAGSAGTGRPIDALLGNLGQVQQNLVIAAGFNATQAAAQLPVQIGILRSTASRLPTPLARMVNEAVEDFEGDAANTTIAQLNQDLTNQVTRVCNDIITGRYPFNGPTSRQVPMAQFARVFAPDGVMDRFFLQHLSPHADQSGGDWKWSSESQLGDRLSLGTLKQFQRAARIKDAFFPAGGSNPELEVTVSQESAHDQVRQAVLEVNGQVITTRQVGNVPQTVKWPSAGSSTTLQFLPGLNGRQSSIQFDQGPWAFMQFIRAGSPRQQGDATQVRYTIGGRYVSYSVRVNALYNPFTLRELSEFKCPQGL</sequence>
<dbReference type="Pfam" id="PF06744">
    <property type="entry name" value="IcmF_C"/>
    <property type="match status" value="1"/>
</dbReference>
<dbReference type="PANTHER" id="PTHR36153:SF1">
    <property type="entry name" value="TYPE VI SECRETION SYSTEM COMPONENT TSSM1"/>
    <property type="match status" value="1"/>
</dbReference>
<dbReference type="SUPFAM" id="SSF52540">
    <property type="entry name" value="P-loop containing nucleoside triphosphate hydrolases"/>
    <property type="match status" value="1"/>
</dbReference>
<feature type="transmembrane region" description="Helical" evidence="1">
    <location>
        <begin position="51"/>
        <end position="70"/>
    </location>
</feature>
<feature type="transmembrane region" description="Helical" evidence="1">
    <location>
        <begin position="20"/>
        <end position="39"/>
    </location>
</feature>
<keyword evidence="4" id="KW-1185">Reference proteome</keyword>
<keyword evidence="1" id="KW-0812">Transmembrane</keyword>
<dbReference type="EMBL" id="RCCE01000008">
    <property type="protein sequence ID" value="RLJ36312.1"/>
    <property type="molecule type" value="Genomic_DNA"/>
</dbReference>
<dbReference type="AlphaFoldDB" id="A0A497UZM8"/>
<dbReference type="OrthoDB" id="9758229at2"/>
<dbReference type="PANTHER" id="PTHR36153">
    <property type="entry name" value="INNER MEMBRANE PROTEIN-RELATED"/>
    <property type="match status" value="1"/>
</dbReference>
<dbReference type="Pfam" id="PF06761">
    <property type="entry name" value="IcmF-related"/>
    <property type="match status" value="1"/>
</dbReference>
<evidence type="ECO:0000259" key="2">
    <source>
        <dbReference type="PROSITE" id="PS50042"/>
    </source>
</evidence>
<dbReference type="Proteomes" id="UP000269157">
    <property type="component" value="Unassembled WGS sequence"/>
</dbReference>
<accession>A0A497UZM8</accession>
<keyword evidence="1" id="KW-0472">Membrane</keyword>
<evidence type="ECO:0000313" key="4">
    <source>
        <dbReference type="Proteomes" id="UP000269157"/>
    </source>
</evidence>
<gene>
    <name evidence="3" type="ORF">BCF46_3780</name>
</gene>
<evidence type="ECO:0000313" key="3">
    <source>
        <dbReference type="EMBL" id="RLJ36312.1"/>
    </source>
</evidence>
<dbReference type="InterPro" id="IPR027417">
    <property type="entry name" value="P-loop_NTPase"/>
</dbReference>
<reference evidence="3 4" key="1">
    <citation type="submission" date="2018-10" db="EMBL/GenBank/DDBJ databases">
        <title>Genomic Encyclopedia of Archaeal and Bacterial Type Strains, Phase II (KMG-II): from individual species to whole genera.</title>
        <authorList>
            <person name="Goeker M."/>
        </authorList>
    </citation>
    <scope>NUCLEOTIDE SEQUENCE [LARGE SCALE GENOMIC DNA]</scope>
    <source>
        <strain evidence="3 4">DSM 29466</strain>
    </source>
</reference>
<comment type="caution">
    <text evidence="3">The sequence shown here is derived from an EMBL/GenBank/DDBJ whole genome shotgun (WGS) entry which is preliminary data.</text>
</comment>
<feature type="transmembrane region" description="Helical" evidence="1">
    <location>
        <begin position="441"/>
        <end position="463"/>
    </location>
</feature>
<proteinExistence type="predicted"/>
<dbReference type="CDD" id="cd00882">
    <property type="entry name" value="Ras_like_GTPase"/>
    <property type="match status" value="1"/>
</dbReference>
<keyword evidence="1" id="KW-1133">Transmembrane helix</keyword>
<dbReference type="Pfam" id="PF14331">
    <property type="entry name" value="IcmF-related_N"/>
    <property type="match status" value="1"/>
</dbReference>
<dbReference type="InterPro" id="IPR025743">
    <property type="entry name" value="TssM1_N"/>
</dbReference>
<dbReference type="InterPro" id="IPR048677">
    <property type="entry name" value="TssM1_hel"/>
</dbReference>
<dbReference type="InterPro" id="IPR000595">
    <property type="entry name" value="cNMP-bd_dom"/>
</dbReference>
<name>A0A497UZM8_9RHOB</name>
<dbReference type="InterPro" id="IPR010623">
    <property type="entry name" value="IcmF_C"/>
</dbReference>
<evidence type="ECO:0000256" key="1">
    <source>
        <dbReference type="SAM" id="Phobius"/>
    </source>
</evidence>
<organism evidence="3 4">
    <name type="scientific">Litoreibacter meonggei</name>
    <dbReference type="NCBI Taxonomy" id="1049199"/>
    <lineage>
        <taxon>Bacteria</taxon>
        <taxon>Pseudomonadati</taxon>
        <taxon>Pseudomonadota</taxon>
        <taxon>Alphaproteobacteria</taxon>
        <taxon>Rhodobacterales</taxon>
        <taxon>Roseobacteraceae</taxon>
        <taxon>Litoreibacter</taxon>
    </lineage>
</organism>
<dbReference type="InterPro" id="IPR009612">
    <property type="entry name" value="IcmF-rel"/>
</dbReference>
<dbReference type="PROSITE" id="PS50042">
    <property type="entry name" value="CNMP_BINDING_3"/>
    <property type="match status" value="1"/>
</dbReference>
<dbReference type="InterPro" id="IPR053156">
    <property type="entry name" value="T6SS_TssM-like"/>
</dbReference>
<dbReference type="RefSeq" id="WP_121028083.1">
    <property type="nucleotide sequence ID" value="NZ_RCCE01000008.1"/>
</dbReference>
<dbReference type="Pfam" id="PF21070">
    <property type="entry name" value="IcmF_helical"/>
    <property type="match status" value="1"/>
</dbReference>
<feature type="domain" description="Cyclic nucleotide-binding" evidence="2">
    <location>
        <begin position="647"/>
        <end position="727"/>
    </location>
</feature>